<keyword evidence="1" id="KW-1133">Transmembrane helix</keyword>
<dbReference type="EMBL" id="GL870877">
    <property type="protein sequence ID" value="EIJ89029.1"/>
    <property type="molecule type" value="Genomic_DNA"/>
</dbReference>
<dbReference type="OrthoDB" id="2190838at2759"/>
<feature type="transmembrane region" description="Helical" evidence="1">
    <location>
        <begin position="61"/>
        <end position="89"/>
    </location>
</feature>
<evidence type="ECO:0000256" key="1">
    <source>
        <dbReference type="SAM" id="Phobius"/>
    </source>
</evidence>
<organism evidence="2 3">
    <name type="scientific">Nematocida parisii (strain ERTm3)</name>
    <name type="common">Nematode killer fungus</name>
    <dbReference type="NCBI Taxonomy" id="935791"/>
    <lineage>
        <taxon>Eukaryota</taxon>
        <taxon>Fungi</taxon>
        <taxon>Fungi incertae sedis</taxon>
        <taxon>Microsporidia</taxon>
        <taxon>Nematocida</taxon>
    </lineage>
</organism>
<gene>
    <name evidence="2" type="ORF">NEQG_00848</name>
</gene>
<sequence>MIHSVTINELIKPKYAFITTGVFFIIFGYLLLDMHLVRIGNILLFIYATMCIKSLDQFRVILLFFIGFIISFWVISLGILIEAVALIIWSISGLRRVINSPVRIIHSLLKNK</sequence>
<dbReference type="OMA" id="FIEMVAL"/>
<dbReference type="HOGENOM" id="CLU_2146529_0_0_1"/>
<accession>I3EII2</accession>
<keyword evidence="1" id="KW-0472">Membrane</keyword>
<proteinExistence type="predicted"/>
<reference evidence="2" key="1">
    <citation type="submission" date="2011-01" db="EMBL/GenBank/DDBJ databases">
        <title>The Genome Sequence of Nematocida parisii strain ERTm3.</title>
        <authorList>
            <consortium name="The Broad Institute Genome Sequencing Platform"/>
            <consortium name="The Broad Institute Genome Sequencing Center for Infectious Disease"/>
            <person name="Cuomo C."/>
            <person name="Troemel E."/>
            <person name="Young S.K."/>
            <person name="Zeng Q."/>
            <person name="Gargeya S."/>
            <person name="Fitzgerald M."/>
            <person name="Haas B."/>
            <person name="Abouelleil A."/>
            <person name="Alvarado L."/>
            <person name="Arachchi H.M."/>
            <person name="Berlin A."/>
            <person name="Chapman S.B."/>
            <person name="Gearin G."/>
            <person name="Goldberg J."/>
            <person name="Griggs A."/>
            <person name="Gujja S."/>
            <person name="Hansen M."/>
            <person name="Heiman D."/>
            <person name="Howarth C."/>
            <person name="Larimer J."/>
            <person name="Lui A."/>
            <person name="MacDonald P.J.P."/>
            <person name="McCowen C."/>
            <person name="Montmayeur A."/>
            <person name="Murphy C."/>
            <person name="Neiman D."/>
            <person name="Pearson M."/>
            <person name="Priest M."/>
            <person name="Roberts A."/>
            <person name="Saif S."/>
            <person name="Shea T."/>
            <person name="Sisk P."/>
            <person name="Stolte C."/>
            <person name="Sykes S."/>
            <person name="Wortman J."/>
            <person name="Nusbaum C."/>
            <person name="Birren B."/>
        </authorList>
    </citation>
    <scope>NUCLEOTIDE SEQUENCE</scope>
    <source>
        <strain evidence="2">ERTm3</strain>
    </source>
</reference>
<dbReference type="AlphaFoldDB" id="I3EII2"/>
<protein>
    <submittedName>
        <fullName evidence="2">Uncharacterized protein</fullName>
    </submittedName>
</protein>
<evidence type="ECO:0000313" key="3">
    <source>
        <dbReference type="Proteomes" id="UP000002872"/>
    </source>
</evidence>
<keyword evidence="1" id="KW-0812">Transmembrane</keyword>
<name>I3EII2_NEMP3</name>
<feature type="transmembrane region" description="Helical" evidence="1">
    <location>
        <begin position="15"/>
        <end position="32"/>
    </location>
</feature>
<dbReference type="VEuPathDB" id="MicrosporidiaDB:NEQG_00848"/>
<evidence type="ECO:0000313" key="2">
    <source>
        <dbReference type="EMBL" id="EIJ89029.1"/>
    </source>
</evidence>
<dbReference type="Proteomes" id="UP000002872">
    <property type="component" value="Unassembled WGS sequence"/>
</dbReference>
<dbReference type="InParanoid" id="I3EII2"/>
<keyword evidence="3" id="KW-1185">Reference proteome</keyword>